<evidence type="ECO:0000313" key="2">
    <source>
        <dbReference type="EMBL" id="CAH2258803.1"/>
    </source>
</evidence>
<organism evidence="2 3">
    <name type="scientific">Pararge aegeria aegeria</name>
    <dbReference type="NCBI Taxonomy" id="348720"/>
    <lineage>
        <taxon>Eukaryota</taxon>
        <taxon>Metazoa</taxon>
        <taxon>Ecdysozoa</taxon>
        <taxon>Arthropoda</taxon>
        <taxon>Hexapoda</taxon>
        <taxon>Insecta</taxon>
        <taxon>Pterygota</taxon>
        <taxon>Neoptera</taxon>
        <taxon>Endopterygota</taxon>
        <taxon>Lepidoptera</taxon>
        <taxon>Glossata</taxon>
        <taxon>Ditrysia</taxon>
        <taxon>Papilionoidea</taxon>
        <taxon>Nymphalidae</taxon>
        <taxon>Satyrinae</taxon>
        <taxon>Satyrini</taxon>
        <taxon>Parargina</taxon>
        <taxon>Pararge</taxon>
    </lineage>
</organism>
<dbReference type="Proteomes" id="UP000838756">
    <property type="component" value="Unassembled WGS sequence"/>
</dbReference>
<comment type="caution">
    <text evidence="2">The sequence shown here is derived from an EMBL/GenBank/DDBJ whole genome shotgun (WGS) entry which is preliminary data.</text>
</comment>
<dbReference type="AlphaFoldDB" id="A0A8S4SCZ3"/>
<feature type="region of interest" description="Disordered" evidence="1">
    <location>
        <begin position="696"/>
        <end position="737"/>
    </location>
</feature>
<evidence type="ECO:0000313" key="3">
    <source>
        <dbReference type="Proteomes" id="UP000838756"/>
    </source>
</evidence>
<proteinExistence type="predicted"/>
<feature type="compositionally biased region" description="Polar residues" evidence="1">
    <location>
        <begin position="440"/>
        <end position="456"/>
    </location>
</feature>
<feature type="region of interest" description="Disordered" evidence="1">
    <location>
        <begin position="432"/>
        <end position="504"/>
    </location>
</feature>
<dbReference type="EMBL" id="CAKXAJ010026150">
    <property type="protein sequence ID" value="CAH2258803.1"/>
    <property type="molecule type" value="Genomic_DNA"/>
</dbReference>
<feature type="compositionally biased region" description="Basic and acidic residues" evidence="1">
    <location>
        <begin position="471"/>
        <end position="480"/>
    </location>
</feature>
<name>A0A8S4SCZ3_9NEOP</name>
<protein>
    <submittedName>
        <fullName evidence="2">Jg12549 protein</fullName>
    </submittedName>
</protein>
<feature type="compositionally biased region" description="Basic and acidic residues" evidence="1">
    <location>
        <begin position="68"/>
        <end position="77"/>
    </location>
</feature>
<accession>A0A8S4SCZ3</accession>
<dbReference type="OrthoDB" id="6611181at2759"/>
<feature type="region of interest" description="Disordered" evidence="1">
    <location>
        <begin position="52"/>
        <end position="77"/>
    </location>
</feature>
<gene>
    <name evidence="2" type="primary">jg12549</name>
    <name evidence="2" type="ORF">PAEG_LOCUS23434</name>
</gene>
<sequence>MVLFCAMVSAALAIPDPKKYKHESIEKDKKSETLTTKERNFLREVEEKFGVKSDVPVDNQNKEEEEPVEKNDNTSTDKKAFPAVIAIEIVNDTDSQSKGKRTIDANLGYGYRTNNGYSYSYFGKSNQDKGKFVIYPYSQEDPPTYSNPENKYLPPSNGKYSSFQSTSTKVEIQPSQAYELVPVKDEQPSYEYKKPDVEFKTPPNVYTDKKTAQTLYTTYNGQELSGLSGQFPTVMPNYFVDPSQLLQNPHYQSAGLTQDHLRSQGSYLNQNQRIVPVLVLRVPSSYLQNPTAELYANLPRNYPLSQHLNSVNLQSLVNQYFKKQGYSFGPNVMSYQSAAPSVESGPNHYSRPYVKPSYTQADYSGVQYSAVKPVMARYPTTYAQQQYSVSQPQSVYQTPTQQQYEYQYRYVPQTETKLQTYYVQPGYQQSPQEVAVSDGYQDQQSVVQQHSNVEESLSTDEYRTQYTNSQEGKEDKEYESHNIPQPTEQPDVSQYVSANPDSENYAVNNKNVDYSNQQVSVEYPSVAIPSYSSSEYYTQNTGQKNTVSVYPSKLIHTEQYQEPEAPEVSAQDYAYTRQNIADSGKSLLISENYPSKDHTIATVLPFTYKTANRPTHTSVQGVSYVTPMPTSKYQSKYKIMVPQTVFRNPNSEKISYVNSHTLPMHYTQVGIYPNSNTVSEYAAGSQYVSSVASKPSYTRNFHTHPKRMAKPDTRREASSARMSVKETNERNNMKKSS</sequence>
<keyword evidence="3" id="KW-1185">Reference proteome</keyword>
<feature type="compositionally biased region" description="Basic and acidic residues" evidence="1">
    <location>
        <begin position="709"/>
        <end position="737"/>
    </location>
</feature>
<evidence type="ECO:0000256" key="1">
    <source>
        <dbReference type="SAM" id="MobiDB-lite"/>
    </source>
</evidence>
<reference evidence="2" key="1">
    <citation type="submission" date="2022-03" db="EMBL/GenBank/DDBJ databases">
        <authorList>
            <person name="Lindestad O."/>
        </authorList>
    </citation>
    <scope>NUCLEOTIDE SEQUENCE</scope>
</reference>
<feature type="compositionally biased region" description="Polar residues" evidence="1">
    <location>
        <begin position="482"/>
        <end position="504"/>
    </location>
</feature>